<evidence type="ECO:0000256" key="9">
    <source>
        <dbReference type="SAM" id="Phobius"/>
    </source>
</evidence>
<dbReference type="GO" id="GO:0005886">
    <property type="term" value="C:plasma membrane"/>
    <property type="evidence" value="ECO:0007669"/>
    <property type="project" value="UniProtKB-SubCell"/>
</dbReference>
<protein>
    <submittedName>
        <fullName evidence="11">PTS galactitol transporter subunit IIC</fullName>
    </submittedName>
</protein>
<dbReference type="Proteomes" id="UP000326476">
    <property type="component" value="Unassembled WGS sequence"/>
</dbReference>
<feature type="domain" description="PTS EIIC type-2" evidence="10">
    <location>
        <begin position="8"/>
        <end position="422"/>
    </location>
</feature>
<dbReference type="PANTHER" id="PTHR37324">
    <property type="entry name" value="PTS SYSTEM GALACTITOL-SPECIFIC EIIC COMPONENT"/>
    <property type="match status" value="1"/>
</dbReference>
<feature type="transmembrane region" description="Helical" evidence="9">
    <location>
        <begin position="92"/>
        <end position="111"/>
    </location>
</feature>
<evidence type="ECO:0000256" key="1">
    <source>
        <dbReference type="ARBA" id="ARBA00004651"/>
    </source>
</evidence>
<feature type="transmembrane region" description="Helical" evidence="9">
    <location>
        <begin position="356"/>
        <end position="374"/>
    </location>
</feature>
<keyword evidence="2" id="KW-0813">Transport</keyword>
<evidence type="ECO:0000256" key="3">
    <source>
        <dbReference type="ARBA" id="ARBA00022475"/>
    </source>
</evidence>
<evidence type="ECO:0000313" key="11">
    <source>
        <dbReference type="EMBL" id="KAA9242061.1"/>
    </source>
</evidence>
<dbReference type="PIRSF" id="PIRSF006304">
    <property type="entry name" value="GatC"/>
    <property type="match status" value="1"/>
</dbReference>
<evidence type="ECO:0000256" key="5">
    <source>
        <dbReference type="ARBA" id="ARBA00022683"/>
    </source>
</evidence>
<feature type="transmembrane region" description="Helical" evidence="9">
    <location>
        <begin position="38"/>
        <end position="60"/>
    </location>
</feature>
<dbReference type="GO" id="GO:0015577">
    <property type="term" value="F:galactitol transmembrane transporter activity"/>
    <property type="evidence" value="ECO:0007669"/>
    <property type="project" value="InterPro"/>
</dbReference>
<dbReference type="PROSITE" id="PS51104">
    <property type="entry name" value="PTS_EIIC_TYPE_2"/>
    <property type="match status" value="1"/>
</dbReference>
<dbReference type="GO" id="GO:0009401">
    <property type="term" value="P:phosphoenolpyruvate-dependent sugar phosphotransferase system"/>
    <property type="evidence" value="ECO:0007669"/>
    <property type="project" value="UniProtKB-KW"/>
</dbReference>
<keyword evidence="12" id="KW-1185">Reference proteome</keyword>
<dbReference type="Pfam" id="PF03611">
    <property type="entry name" value="EIIC-GAT"/>
    <property type="match status" value="1"/>
</dbReference>
<dbReference type="AlphaFoldDB" id="A0A5N1BU88"/>
<comment type="subcellular location">
    <subcellularLocation>
        <location evidence="1">Cell membrane</location>
        <topology evidence="1">Multi-pass membrane protein</topology>
    </subcellularLocation>
</comment>
<comment type="caution">
    <text evidence="11">The sequence shown here is derived from an EMBL/GenBank/DDBJ whole genome shotgun (WGS) entry which is preliminary data.</text>
</comment>
<keyword evidence="5" id="KW-0598">Phosphotransferase system</keyword>
<dbReference type="InterPro" id="IPR013014">
    <property type="entry name" value="PTS_EIIC_2"/>
</dbReference>
<dbReference type="EMBL" id="VYVN01000003">
    <property type="protein sequence ID" value="KAA9242061.1"/>
    <property type="molecule type" value="Genomic_DNA"/>
</dbReference>
<dbReference type="RefSeq" id="WP_150982633.1">
    <property type="nucleotide sequence ID" value="NZ_VYVN01000003.1"/>
</dbReference>
<evidence type="ECO:0000256" key="7">
    <source>
        <dbReference type="ARBA" id="ARBA00022989"/>
    </source>
</evidence>
<evidence type="ECO:0000256" key="2">
    <source>
        <dbReference type="ARBA" id="ARBA00022448"/>
    </source>
</evidence>
<keyword evidence="8 9" id="KW-0472">Membrane</keyword>
<evidence type="ECO:0000256" key="4">
    <source>
        <dbReference type="ARBA" id="ARBA00022597"/>
    </source>
</evidence>
<gene>
    <name evidence="11" type="ORF">F6I34_02360</name>
</gene>
<dbReference type="InterPro" id="IPR013853">
    <property type="entry name" value="EIIC-GAT"/>
</dbReference>
<name>A0A5N1BU88_9LACT</name>
<dbReference type="InterPro" id="IPR004703">
    <property type="entry name" value="PTS_sugar-sp_permease"/>
</dbReference>
<evidence type="ECO:0000256" key="6">
    <source>
        <dbReference type="ARBA" id="ARBA00022692"/>
    </source>
</evidence>
<feature type="transmembrane region" description="Helical" evidence="9">
    <location>
        <begin position="220"/>
        <end position="242"/>
    </location>
</feature>
<evidence type="ECO:0000259" key="10">
    <source>
        <dbReference type="PROSITE" id="PS51104"/>
    </source>
</evidence>
<proteinExistence type="predicted"/>
<feature type="transmembrane region" description="Helical" evidence="9">
    <location>
        <begin position="12"/>
        <end position="31"/>
    </location>
</feature>
<keyword evidence="6 9" id="KW-0812">Transmembrane</keyword>
<dbReference type="PANTHER" id="PTHR37324:SF2">
    <property type="entry name" value="PTS SYSTEM GALACTITOL-SPECIFIC EIIC COMPONENT"/>
    <property type="match status" value="1"/>
</dbReference>
<sequence length="422" mass="44884">MDSFLDVVQYILGLGPTVIIPIAIFLIALLFKVKVGKAFVSALTIGVGFTGVNLVTGLLSDSLGPATQAMVERFGFSLTVIDIGWPATASGAFASSVAPAMIILALAVNFVMLGTRLTDTLNIDIWNFHHFIVVAALSQIITGNFIFSLAMGVLMEIACLKFADYFAPMIQEYYGLEGISLTTGSSIGYGMLGIPIGWVVSKIPGLKNIEMDAEKIQEKFGIFGQPIIMGLVIGFIIGLLAGYDIGKAFQLGVSMAAVMVLMPRMVKILMEGLTPISEAAQDFADKYFSGRQINIGLDAALAIGNPENMSVGLLLVPITLLIAVILPGNKVLPFGDLATIPFYVCYITASRKGNILHSLITGTIVIGCGLYFATSMAGPHTELLQGLDATANITQQMASLDTGGNFLKWIFVEISRLFAGAF</sequence>
<keyword evidence="4" id="KW-0762">Sugar transport</keyword>
<reference evidence="12" key="1">
    <citation type="submission" date="2019-09" db="EMBL/GenBank/DDBJ databases">
        <title>Draft genome sequence assemblies of isolates from the urinary tract.</title>
        <authorList>
            <person name="Mores C.R."/>
            <person name="Putonti C."/>
            <person name="Wolfe A.J."/>
        </authorList>
    </citation>
    <scope>NUCLEOTIDE SEQUENCE [LARGE SCALE GENOMIC DNA]</scope>
    <source>
        <strain evidence="12">UMB8614</strain>
    </source>
</reference>
<accession>A0A5N1BU88</accession>
<evidence type="ECO:0000313" key="12">
    <source>
        <dbReference type="Proteomes" id="UP000326476"/>
    </source>
</evidence>
<evidence type="ECO:0000256" key="8">
    <source>
        <dbReference type="ARBA" id="ARBA00023136"/>
    </source>
</evidence>
<feature type="transmembrane region" description="Helical" evidence="9">
    <location>
        <begin position="178"/>
        <end position="200"/>
    </location>
</feature>
<feature type="transmembrane region" description="Helical" evidence="9">
    <location>
        <begin position="309"/>
        <end position="326"/>
    </location>
</feature>
<organism evidence="11 12">
    <name type="scientific">Aerococcus tenax</name>
    <dbReference type="NCBI Taxonomy" id="3078812"/>
    <lineage>
        <taxon>Bacteria</taxon>
        <taxon>Bacillati</taxon>
        <taxon>Bacillota</taxon>
        <taxon>Bacilli</taxon>
        <taxon>Lactobacillales</taxon>
        <taxon>Aerococcaceae</taxon>
        <taxon>Aerococcus</taxon>
    </lineage>
</organism>
<keyword evidence="3" id="KW-1003">Cell membrane</keyword>
<feature type="transmembrane region" description="Helical" evidence="9">
    <location>
        <begin position="131"/>
        <end position="158"/>
    </location>
</feature>
<keyword evidence="7 9" id="KW-1133">Transmembrane helix</keyword>